<gene>
    <name evidence="1" type="ORF">JK634_15390</name>
</gene>
<organism evidence="1 2">
    <name type="scientific">Clostridium paridis</name>
    <dbReference type="NCBI Taxonomy" id="2803863"/>
    <lineage>
        <taxon>Bacteria</taxon>
        <taxon>Bacillati</taxon>
        <taxon>Bacillota</taxon>
        <taxon>Clostridia</taxon>
        <taxon>Eubacteriales</taxon>
        <taxon>Clostridiaceae</taxon>
        <taxon>Clostridium</taxon>
    </lineage>
</organism>
<sequence length="51" mass="6151">MRDKTCIILESCRLLLNDEKDKELLKDRYIKRWYEVAKSFRASFVIADVLD</sequence>
<protein>
    <submittedName>
        <fullName evidence="1">Uncharacterized protein</fullName>
    </submittedName>
</protein>
<accession>A0A937FIX1</accession>
<evidence type="ECO:0000313" key="1">
    <source>
        <dbReference type="EMBL" id="MBL4933197.1"/>
    </source>
</evidence>
<keyword evidence="2" id="KW-1185">Reference proteome</keyword>
<evidence type="ECO:0000313" key="2">
    <source>
        <dbReference type="Proteomes" id="UP000623681"/>
    </source>
</evidence>
<dbReference type="AlphaFoldDB" id="A0A937FIX1"/>
<dbReference type="Proteomes" id="UP000623681">
    <property type="component" value="Unassembled WGS sequence"/>
</dbReference>
<dbReference type="RefSeq" id="WP_202768582.1">
    <property type="nucleotide sequence ID" value="NZ_JAESWA010000023.1"/>
</dbReference>
<dbReference type="EMBL" id="JAESWA010000023">
    <property type="protein sequence ID" value="MBL4933197.1"/>
    <property type="molecule type" value="Genomic_DNA"/>
</dbReference>
<comment type="caution">
    <text evidence="1">The sequence shown here is derived from an EMBL/GenBank/DDBJ whole genome shotgun (WGS) entry which is preliminary data.</text>
</comment>
<name>A0A937FIX1_9CLOT</name>
<reference evidence="1" key="1">
    <citation type="submission" date="2021-01" db="EMBL/GenBank/DDBJ databases">
        <title>Genome public.</title>
        <authorList>
            <person name="Liu C."/>
            <person name="Sun Q."/>
        </authorList>
    </citation>
    <scope>NUCLEOTIDE SEQUENCE</scope>
    <source>
        <strain evidence="1">YIM B02565</strain>
    </source>
</reference>
<proteinExistence type="predicted"/>